<protein>
    <submittedName>
        <fullName evidence="4">Uncharacterized protein</fullName>
    </submittedName>
</protein>
<feature type="compositionally biased region" description="Low complexity" evidence="3">
    <location>
        <begin position="111"/>
        <end position="120"/>
    </location>
</feature>
<dbReference type="Proteomes" id="UP001208570">
    <property type="component" value="Unassembled WGS sequence"/>
</dbReference>
<dbReference type="PANTHER" id="PTHR46176">
    <property type="entry name" value="LD21662P"/>
    <property type="match status" value="1"/>
</dbReference>
<feature type="region of interest" description="Disordered" evidence="3">
    <location>
        <begin position="186"/>
        <end position="231"/>
    </location>
</feature>
<feature type="compositionally biased region" description="Low complexity" evidence="3">
    <location>
        <begin position="141"/>
        <end position="150"/>
    </location>
</feature>
<evidence type="ECO:0000313" key="5">
    <source>
        <dbReference type="Proteomes" id="UP001208570"/>
    </source>
</evidence>
<name>A0AAD9MVV1_9ANNE</name>
<comment type="similarity">
    <text evidence="1">Belongs to the FAM76 family.</text>
</comment>
<dbReference type="InterPro" id="IPR032017">
    <property type="entry name" value="FAM76"/>
</dbReference>
<evidence type="ECO:0000256" key="1">
    <source>
        <dbReference type="ARBA" id="ARBA00009097"/>
    </source>
</evidence>
<sequence>MDALFACTKCHSRHPFEELSDGKQLCKSCRNNYPTVKCTYCRAEFQQEDPKPVNIVASLQHLLVTNVSVVPIVKKDMVHHRPVNNVDGKLLCWLCTMAYKRVLAKTKHKSSMSSSSSTSHFTKENRETKSENSSPAGAVRLKTSASTSSLSLLGSKHSKLLGSGSNNNKGSSSGSQLQIVFVNYFNNQSRNPLEPSKDKDTEKEKNEDRFSSSSSSSSGGKKRKSDGSDTK</sequence>
<feature type="region of interest" description="Disordered" evidence="3">
    <location>
        <begin position="106"/>
        <end position="150"/>
    </location>
</feature>
<accession>A0AAD9MVV1</accession>
<dbReference type="PANTHER" id="PTHR46176:SF1">
    <property type="entry name" value="LD21662P"/>
    <property type="match status" value="1"/>
</dbReference>
<organism evidence="4 5">
    <name type="scientific">Paralvinella palmiformis</name>
    <dbReference type="NCBI Taxonomy" id="53620"/>
    <lineage>
        <taxon>Eukaryota</taxon>
        <taxon>Metazoa</taxon>
        <taxon>Spiralia</taxon>
        <taxon>Lophotrochozoa</taxon>
        <taxon>Annelida</taxon>
        <taxon>Polychaeta</taxon>
        <taxon>Sedentaria</taxon>
        <taxon>Canalipalpata</taxon>
        <taxon>Terebellida</taxon>
        <taxon>Terebelliformia</taxon>
        <taxon>Alvinellidae</taxon>
        <taxon>Paralvinella</taxon>
    </lineage>
</organism>
<reference evidence="4" key="1">
    <citation type="journal article" date="2023" name="Mol. Biol. Evol.">
        <title>Third-Generation Sequencing Reveals the Adaptive Role of the Epigenome in Three Deep-Sea Polychaetes.</title>
        <authorList>
            <person name="Perez M."/>
            <person name="Aroh O."/>
            <person name="Sun Y."/>
            <person name="Lan Y."/>
            <person name="Juniper S.K."/>
            <person name="Young C.R."/>
            <person name="Angers B."/>
            <person name="Qian P.Y."/>
        </authorList>
    </citation>
    <scope>NUCLEOTIDE SEQUENCE</scope>
    <source>
        <strain evidence="4">P08H-3</strain>
    </source>
</reference>
<keyword evidence="5" id="KW-1185">Reference proteome</keyword>
<proteinExistence type="inferred from homology"/>
<feature type="compositionally biased region" description="Basic and acidic residues" evidence="3">
    <location>
        <begin position="195"/>
        <end position="210"/>
    </location>
</feature>
<keyword evidence="2" id="KW-0175">Coiled coil</keyword>
<evidence type="ECO:0000256" key="3">
    <source>
        <dbReference type="SAM" id="MobiDB-lite"/>
    </source>
</evidence>
<comment type="caution">
    <text evidence="4">The sequence shown here is derived from an EMBL/GenBank/DDBJ whole genome shotgun (WGS) entry which is preliminary data.</text>
</comment>
<gene>
    <name evidence="4" type="ORF">LSH36_639g01048</name>
</gene>
<dbReference type="Pfam" id="PF16046">
    <property type="entry name" value="FAM76"/>
    <property type="match status" value="2"/>
</dbReference>
<feature type="compositionally biased region" description="Basic and acidic residues" evidence="3">
    <location>
        <begin position="121"/>
        <end position="130"/>
    </location>
</feature>
<evidence type="ECO:0000256" key="2">
    <source>
        <dbReference type="ARBA" id="ARBA00023054"/>
    </source>
</evidence>
<dbReference type="AlphaFoldDB" id="A0AAD9MVV1"/>
<dbReference type="GO" id="GO:0016607">
    <property type="term" value="C:nuclear speck"/>
    <property type="evidence" value="ECO:0007669"/>
    <property type="project" value="TreeGrafter"/>
</dbReference>
<dbReference type="EMBL" id="JAODUP010000639">
    <property type="protein sequence ID" value="KAK2146018.1"/>
    <property type="molecule type" value="Genomic_DNA"/>
</dbReference>
<evidence type="ECO:0000313" key="4">
    <source>
        <dbReference type="EMBL" id="KAK2146018.1"/>
    </source>
</evidence>